<accession>A0AAE1PVT2</accession>
<feature type="repeat" description="WD" evidence="3">
    <location>
        <begin position="213"/>
        <end position="252"/>
    </location>
</feature>
<dbReference type="AlphaFoldDB" id="A0AAE1PVT2"/>
<keyword evidence="1 3" id="KW-0853">WD repeat</keyword>
<dbReference type="InterPro" id="IPR015943">
    <property type="entry name" value="WD40/YVTN_repeat-like_dom_sf"/>
</dbReference>
<keyword evidence="5" id="KW-1185">Reference proteome</keyword>
<reference evidence="4" key="1">
    <citation type="submission" date="2023-11" db="EMBL/GenBank/DDBJ databases">
        <title>Genome assemblies of two species of porcelain crab, Petrolisthes cinctipes and Petrolisthes manimaculis (Anomura: Porcellanidae).</title>
        <authorList>
            <person name="Angst P."/>
        </authorList>
    </citation>
    <scope>NUCLEOTIDE SEQUENCE</scope>
    <source>
        <strain evidence="4">PB745_02</strain>
        <tissue evidence="4">Gill</tissue>
    </source>
</reference>
<feature type="repeat" description="WD" evidence="3">
    <location>
        <begin position="53"/>
        <end position="92"/>
    </location>
</feature>
<comment type="caution">
    <text evidence="4">The sequence shown here is derived from an EMBL/GenBank/DDBJ whole genome shotgun (WGS) entry which is preliminary data.</text>
</comment>
<gene>
    <name evidence="4" type="ORF">Pmani_013546</name>
</gene>
<dbReference type="SUPFAM" id="SSF50998">
    <property type="entry name" value="Quinoprotein alcohol dehydrogenase-like"/>
    <property type="match status" value="1"/>
</dbReference>
<dbReference type="InterPro" id="IPR001680">
    <property type="entry name" value="WD40_rpt"/>
</dbReference>
<dbReference type="PANTHER" id="PTHR19848:SF8">
    <property type="entry name" value="F-BOX AND WD REPEAT DOMAIN CONTAINING 7"/>
    <property type="match status" value="1"/>
</dbReference>
<evidence type="ECO:0000313" key="5">
    <source>
        <dbReference type="Proteomes" id="UP001292094"/>
    </source>
</evidence>
<evidence type="ECO:0000256" key="2">
    <source>
        <dbReference type="ARBA" id="ARBA00022737"/>
    </source>
</evidence>
<keyword evidence="2" id="KW-0677">Repeat</keyword>
<name>A0AAE1PVT2_9EUCA</name>
<dbReference type="Gene3D" id="2.130.10.10">
    <property type="entry name" value="YVTN repeat-like/Quinoprotein amine dehydrogenase"/>
    <property type="match status" value="2"/>
</dbReference>
<evidence type="ECO:0000256" key="1">
    <source>
        <dbReference type="ARBA" id="ARBA00022574"/>
    </source>
</evidence>
<dbReference type="PROSITE" id="PS50082">
    <property type="entry name" value="WD_REPEATS_2"/>
    <property type="match status" value="2"/>
</dbReference>
<dbReference type="EMBL" id="JAWZYT010001128">
    <property type="protein sequence ID" value="KAK4315218.1"/>
    <property type="molecule type" value="Genomic_DNA"/>
</dbReference>
<proteinExistence type="predicted"/>
<sequence length="285" mass="30868">MTKLEVVSRVTEEEQHKVDTEGLCVYGDRVFTCADDGKVKVFDHHNLKLVHEFQPHDYCVNDVLVVKDILFTCSVDSTIKMWDAKTCQAKGTTGTHNESVRKLATDGTRLYAGDDGGEVRIYTLDGNAVATHSLVEEVWGLVAIDDLIYSVRDRGVTISQIKGETSKSAVMASIEGRAPIAVVGDNLLVADAAGHSICVRDNIKKSYKVKGELKGHELIMTAMAGHGQRVVSGGWDNLLKLWDLTTFQQLGSCDLPACPSALAMSEDGCIFATGGGGFVCKMKIT</sequence>
<protein>
    <recommendedName>
        <fullName evidence="6">Myosin heavy chain kinase B</fullName>
    </recommendedName>
</protein>
<dbReference type="PRINTS" id="PR00320">
    <property type="entry name" value="GPROTEINBRPT"/>
</dbReference>
<dbReference type="InterPro" id="IPR011047">
    <property type="entry name" value="Quinoprotein_ADH-like_sf"/>
</dbReference>
<evidence type="ECO:0000313" key="4">
    <source>
        <dbReference type="EMBL" id="KAK4315218.1"/>
    </source>
</evidence>
<dbReference type="Proteomes" id="UP001292094">
    <property type="component" value="Unassembled WGS sequence"/>
</dbReference>
<dbReference type="InterPro" id="IPR019775">
    <property type="entry name" value="WD40_repeat_CS"/>
</dbReference>
<dbReference type="SMART" id="SM00320">
    <property type="entry name" value="WD40"/>
    <property type="match status" value="4"/>
</dbReference>
<dbReference type="InterPro" id="IPR020472">
    <property type="entry name" value="WD40_PAC1"/>
</dbReference>
<evidence type="ECO:0008006" key="6">
    <source>
        <dbReference type="Google" id="ProtNLM"/>
    </source>
</evidence>
<dbReference type="PROSITE" id="PS00678">
    <property type="entry name" value="WD_REPEATS_1"/>
    <property type="match status" value="2"/>
</dbReference>
<organism evidence="4 5">
    <name type="scientific">Petrolisthes manimaculis</name>
    <dbReference type="NCBI Taxonomy" id="1843537"/>
    <lineage>
        <taxon>Eukaryota</taxon>
        <taxon>Metazoa</taxon>
        <taxon>Ecdysozoa</taxon>
        <taxon>Arthropoda</taxon>
        <taxon>Crustacea</taxon>
        <taxon>Multicrustacea</taxon>
        <taxon>Malacostraca</taxon>
        <taxon>Eumalacostraca</taxon>
        <taxon>Eucarida</taxon>
        <taxon>Decapoda</taxon>
        <taxon>Pleocyemata</taxon>
        <taxon>Anomura</taxon>
        <taxon>Galatheoidea</taxon>
        <taxon>Porcellanidae</taxon>
        <taxon>Petrolisthes</taxon>
    </lineage>
</organism>
<evidence type="ECO:0000256" key="3">
    <source>
        <dbReference type="PROSITE-ProRule" id="PRU00221"/>
    </source>
</evidence>
<dbReference type="PANTHER" id="PTHR19848">
    <property type="entry name" value="WD40 REPEAT PROTEIN"/>
    <property type="match status" value="1"/>
</dbReference>
<dbReference type="Pfam" id="PF00400">
    <property type="entry name" value="WD40"/>
    <property type="match status" value="2"/>
</dbReference>